<dbReference type="Proteomes" id="UP000797356">
    <property type="component" value="Chromosome 12"/>
</dbReference>
<protein>
    <submittedName>
        <fullName evidence="2">Uncharacterized protein</fullName>
    </submittedName>
</protein>
<sequence length="131" mass="13696">MASDIEGGEVPGEAPATQIATFDGVGGTGEGGMNVPAAGFLPKMLFYEGSSVVTFGIGALIKPPKGLPSDGLRPLAYYPSVVVLNLFGMWLVKLSFMVAENPDRRTLAKAVMWATLAPMLVVIGFHVLATN</sequence>
<feature type="transmembrane region" description="Helical" evidence="1">
    <location>
        <begin position="110"/>
        <end position="129"/>
    </location>
</feature>
<reference evidence="2" key="1">
    <citation type="journal article" date="2017" name="Gigascience">
        <title>The genome draft of coconut (Cocos nucifera).</title>
        <authorList>
            <person name="Xiao Y."/>
            <person name="Xu P."/>
            <person name="Fan H."/>
            <person name="Baudouin L."/>
            <person name="Xia W."/>
            <person name="Bocs S."/>
            <person name="Xu J."/>
            <person name="Li Q."/>
            <person name="Guo A."/>
            <person name="Zhou L."/>
            <person name="Li J."/>
            <person name="Wu Y."/>
            <person name="Ma Z."/>
            <person name="Armero A."/>
            <person name="Issali A.E."/>
            <person name="Liu N."/>
            <person name="Peng M."/>
            <person name="Yang Y."/>
        </authorList>
    </citation>
    <scope>NUCLEOTIDE SEQUENCE</scope>
    <source>
        <tissue evidence="2">Spear leaf of Hainan Tall coconut</tissue>
    </source>
</reference>
<organism evidence="2 3">
    <name type="scientific">Cocos nucifera</name>
    <name type="common">Coconut palm</name>
    <dbReference type="NCBI Taxonomy" id="13894"/>
    <lineage>
        <taxon>Eukaryota</taxon>
        <taxon>Viridiplantae</taxon>
        <taxon>Streptophyta</taxon>
        <taxon>Embryophyta</taxon>
        <taxon>Tracheophyta</taxon>
        <taxon>Spermatophyta</taxon>
        <taxon>Magnoliopsida</taxon>
        <taxon>Liliopsida</taxon>
        <taxon>Arecaceae</taxon>
        <taxon>Arecoideae</taxon>
        <taxon>Cocoseae</taxon>
        <taxon>Attaleinae</taxon>
        <taxon>Cocos</taxon>
    </lineage>
</organism>
<dbReference type="Pfam" id="PF12442">
    <property type="entry name" value="DUF3681"/>
    <property type="match status" value="1"/>
</dbReference>
<dbReference type="EMBL" id="CM017883">
    <property type="protein sequence ID" value="KAG1365361.1"/>
    <property type="molecule type" value="Genomic_DNA"/>
</dbReference>
<evidence type="ECO:0000313" key="3">
    <source>
        <dbReference type="Proteomes" id="UP000797356"/>
    </source>
</evidence>
<evidence type="ECO:0000256" key="1">
    <source>
        <dbReference type="SAM" id="Phobius"/>
    </source>
</evidence>
<evidence type="ECO:0000313" key="2">
    <source>
        <dbReference type="EMBL" id="KAG1365361.1"/>
    </source>
</evidence>
<dbReference type="InterPro" id="IPR022149">
    <property type="entry name" value="DUF3681"/>
</dbReference>
<proteinExistence type="predicted"/>
<reference evidence="2" key="2">
    <citation type="submission" date="2019-07" db="EMBL/GenBank/DDBJ databases">
        <authorList>
            <person name="Yang Y."/>
            <person name="Bocs S."/>
            <person name="Baudouin L."/>
        </authorList>
    </citation>
    <scope>NUCLEOTIDE SEQUENCE</scope>
    <source>
        <tissue evidence="2">Spear leaf of Hainan Tall coconut</tissue>
    </source>
</reference>
<comment type="caution">
    <text evidence="2">The sequence shown here is derived from an EMBL/GenBank/DDBJ whole genome shotgun (WGS) entry which is preliminary data.</text>
</comment>
<gene>
    <name evidence="2" type="ORF">COCNU_12G003610</name>
</gene>
<dbReference type="OrthoDB" id="10612971at2759"/>
<dbReference type="AlphaFoldDB" id="A0A8K0NAJ8"/>
<keyword evidence="1" id="KW-0472">Membrane</keyword>
<keyword evidence="1" id="KW-0812">Transmembrane</keyword>
<keyword evidence="1" id="KW-1133">Transmembrane helix</keyword>
<keyword evidence="3" id="KW-1185">Reference proteome</keyword>
<accession>A0A8K0NAJ8</accession>
<name>A0A8K0NAJ8_COCNU</name>
<feature type="transmembrane region" description="Helical" evidence="1">
    <location>
        <begin position="76"/>
        <end position="98"/>
    </location>
</feature>